<keyword evidence="13" id="KW-1185">Reference proteome</keyword>
<evidence type="ECO:0000256" key="7">
    <source>
        <dbReference type="PROSITE-ProRule" id="PRU01251"/>
    </source>
</evidence>
<feature type="compositionally biased region" description="Low complexity" evidence="9">
    <location>
        <begin position="511"/>
        <end position="527"/>
    </location>
</feature>
<dbReference type="Gene3D" id="3.40.50.300">
    <property type="entry name" value="P-loop containing nucleotide triphosphate hydrolases"/>
    <property type="match status" value="3"/>
</dbReference>
<dbReference type="AlphaFoldDB" id="A0A1C3K0L7"/>
<evidence type="ECO:0000256" key="5">
    <source>
        <dbReference type="ARBA" id="ARBA00023186"/>
    </source>
</evidence>
<dbReference type="OrthoDB" id="9803641at2"/>
<dbReference type="EMBL" id="LT907988">
    <property type="protein sequence ID" value="SOE47384.1"/>
    <property type="molecule type" value="Genomic_DNA"/>
</dbReference>
<dbReference type="EMBL" id="FLRC01000013">
    <property type="protein sequence ID" value="SBT25052.1"/>
    <property type="molecule type" value="Genomic_DNA"/>
</dbReference>
<dbReference type="SMART" id="SM01086">
    <property type="entry name" value="ClpB_D2-small"/>
    <property type="match status" value="1"/>
</dbReference>
<comment type="function">
    <text evidence="6">Part of a stress-induced multi-chaperone system, it is involved in the recovery of the cell from heat-induced damage, in cooperation with DnaK, DnaJ and GrpE. Acts before DnaK, in the processing of protein aggregates. Protein binding stimulates the ATPase activity; ATP hydrolysis unfolds the denatured protein aggregates, which probably helps expose new hydrophobic binding sites on the surface of ClpB-bound aggregates, contributing to the solubilization and refolding of denatured protein aggregates by DnaK.</text>
</comment>
<dbReference type="GO" id="GO:0005737">
    <property type="term" value="C:cytoplasm"/>
    <property type="evidence" value="ECO:0007669"/>
    <property type="project" value="TreeGrafter"/>
</dbReference>
<dbReference type="SMART" id="SM00382">
    <property type="entry name" value="AAA"/>
    <property type="match status" value="2"/>
</dbReference>
<dbReference type="InterPro" id="IPR003959">
    <property type="entry name" value="ATPase_AAA_core"/>
</dbReference>
<dbReference type="PROSITE" id="PS00870">
    <property type="entry name" value="CLPAB_1"/>
    <property type="match status" value="1"/>
</dbReference>
<evidence type="ECO:0000256" key="1">
    <source>
        <dbReference type="ARBA" id="ARBA00008675"/>
    </source>
</evidence>
<dbReference type="PROSITE" id="PS51903">
    <property type="entry name" value="CLP_R"/>
    <property type="match status" value="1"/>
</dbReference>
<dbReference type="InterPro" id="IPR018368">
    <property type="entry name" value="ClpA/B_CS1"/>
</dbReference>
<proteinExistence type="inferred from homology"/>
<comment type="similarity">
    <text evidence="1">Belongs to the ClpA/ClpB family.</text>
</comment>
<evidence type="ECO:0000256" key="8">
    <source>
        <dbReference type="SAM" id="Coils"/>
    </source>
</evidence>
<dbReference type="FunFam" id="3.40.50.300:FF:000010">
    <property type="entry name" value="Chaperone clpB 1, putative"/>
    <property type="match status" value="1"/>
</dbReference>
<reference evidence="12 13" key="2">
    <citation type="submission" date="2017-08" db="EMBL/GenBank/DDBJ databases">
        <authorList>
            <person name="de Groot N.N."/>
        </authorList>
    </citation>
    <scope>NUCLEOTIDE SEQUENCE [LARGE SCALE GENOMIC DNA]</scope>
    <source>
        <strain evidence="12">Orrdi1</strain>
    </source>
</reference>
<dbReference type="PRINTS" id="PR00300">
    <property type="entry name" value="CLPPROTEASEA"/>
</dbReference>
<keyword evidence="2 7" id="KW-0677">Repeat</keyword>
<dbReference type="Pfam" id="PF10431">
    <property type="entry name" value="ClpB_D2-small"/>
    <property type="match status" value="1"/>
</dbReference>
<dbReference type="FunFam" id="3.40.50.300:FF:000025">
    <property type="entry name" value="ATP-dependent Clp protease subunit"/>
    <property type="match status" value="1"/>
</dbReference>
<feature type="region of interest" description="Disordered" evidence="9">
    <location>
        <begin position="510"/>
        <end position="545"/>
    </location>
</feature>
<protein>
    <submittedName>
        <fullName evidence="11">ClpB protein</fullName>
    </submittedName>
</protein>
<dbReference type="InterPro" id="IPR019489">
    <property type="entry name" value="Clp_ATPase_C"/>
</dbReference>
<keyword evidence="3" id="KW-0547">Nucleotide-binding</keyword>
<dbReference type="NCBIfam" id="TIGR03345">
    <property type="entry name" value="VI_ClpV1"/>
    <property type="match status" value="1"/>
</dbReference>
<organism evidence="11 13">
    <name type="scientific">Orrella dioscoreae</name>
    <dbReference type="NCBI Taxonomy" id="1851544"/>
    <lineage>
        <taxon>Bacteria</taxon>
        <taxon>Pseudomonadati</taxon>
        <taxon>Pseudomonadota</taxon>
        <taxon>Betaproteobacteria</taxon>
        <taxon>Burkholderiales</taxon>
        <taxon>Alcaligenaceae</taxon>
        <taxon>Orrella</taxon>
    </lineage>
</organism>
<evidence type="ECO:0000313" key="12">
    <source>
        <dbReference type="EMBL" id="SOE47384.1"/>
    </source>
</evidence>
<evidence type="ECO:0000256" key="9">
    <source>
        <dbReference type="SAM" id="MobiDB-lite"/>
    </source>
</evidence>
<dbReference type="GO" id="GO:0034605">
    <property type="term" value="P:cellular response to heat"/>
    <property type="evidence" value="ECO:0007669"/>
    <property type="project" value="TreeGrafter"/>
</dbReference>
<accession>A0A1C3K0L7</accession>
<dbReference type="Gene3D" id="1.10.1780.10">
    <property type="entry name" value="Clp, N-terminal domain"/>
    <property type="match status" value="1"/>
</dbReference>
<dbReference type="SUPFAM" id="SSF81923">
    <property type="entry name" value="Double Clp-N motif"/>
    <property type="match status" value="1"/>
</dbReference>
<dbReference type="CDD" id="cd00009">
    <property type="entry name" value="AAA"/>
    <property type="match status" value="1"/>
</dbReference>
<dbReference type="RefSeq" id="WP_067752285.1">
    <property type="nucleotide sequence ID" value="NZ_LT907988.1"/>
</dbReference>
<sequence>MTTPLKTLIGKLNPTCRQAAERAASICMGRGHYEVDLEHVFLALLEQPDSDFVVMAGRCDINVAALQGDLEHELGNVRTGNTRTPVFSPHLQTLFEHAWLIASLDSHDTRIRSGHLLLALLTAPDLAQLALRGSSRFASFRLDDLKHRYDELARGSREAERAQATSEAPESDAPDTRGKPSATPALDQYTTDLTQRARDGQIDPVIGRETEIRQMIDILLRRRQNNPILTGEAGVGKTAVVEGLALRIAEGDVPPVLQNVSLRTLDLGLLQAGASVKGEFENRLKNVIDEVKKSATPIILFIDEAHTMIGAGGQAGQNDAANLLKPALARGELRTIAATTWSEYKKYFEKDAALARRFQVVKVEEPTEPLAASMLRAMAPLMERHFGIRVLDEAVVAAVRLSHRYISARQLPDKAVSVLDTACARVALGRSATPARIDDARHRLTRLQAELDALGRERRASGAAPARLKEVEDEIGAAREALAQAEARHAQESELVTRIHELRAKLEGENAPAQAADAGAEPAAAPAPKRRGAKATAAPASPEQQQLAALQAELRALQGEDPLVPACVDAQTIAEVVSGWTGIPLGRMVNDEIRTVLALQGMLGERVIGQDHALEALAQRVRTARAGLEDPNKPKGVFLFVGPSGVGKTETALALADILYGGERKLVTINMSEYQEAHSVSGLKGSPPGYVGYGEGGVLTEAVRRQPYSVVLLDEIEKAHPDVLEMFFQVFDKGVMDDAEGREIDFRNTLIILTSNVGSSAIMQACLNQPAESRPSPDDLHALLTPQLYKAFKPAFLGRMKTIPFFPVDDDALVRIITLKLSRIAERVQANHRAVFEWDEALVEAVLARCTEVDTGARNVDHILNGTLLPEVSGEVLGRMAQGEAVTKIKVSAAKNGEFRYRVS</sequence>
<dbReference type="GO" id="GO:0005524">
    <property type="term" value="F:ATP binding"/>
    <property type="evidence" value="ECO:0007669"/>
    <property type="project" value="UniProtKB-KW"/>
</dbReference>
<keyword evidence="4" id="KW-0067">ATP-binding</keyword>
<reference evidence="11 13" key="1">
    <citation type="submission" date="2016-06" db="EMBL/GenBank/DDBJ databases">
        <authorList>
            <person name="Kjaerup R.B."/>
            <person name="Dalgaard T.S."/>
            <person name="Juul-Madsen H.R."/>
        </authorList>
    </citation>
    <scope>NUCLEOTIDE SEQUENCE [LARGE SCALE GENOMIC DNA]</scope>
    <source>
        <strain evidence="11">Orrdi1</strain>
    </source>
</reference>
<feature type="domain" description="Clp R" evidence="10">
    <location>
        <begin position="9"/>
        <end position="155"/>
    </location>
</feature>
<feature type="compositionally biased region" description="Low complexity" evidence="9">
    <location>
        <begin position="534"/>
        <end position="545"/>
    </location>
</feature>
<dbReference type="InterPro" id="IPR003593">
    <property type="entry name" value="AAA+_ATPase"/>
</dbReference>
<evidence type="ECO:0000256" key="6">
    <source>
        <dbReference type="ARBA" id="ARBA00025613"/>
    </source>
</evidence>
<feature type="compositionally biased region" description="Basic and acidic residues" evidence="9">
    <location>
        <begin position="195"/>
        <end position="204"/>
    </location>
</feature>
<evidence type="ECO:0000259" key="10">
    <source>
        <dbReference type="PROSITE" id="PS51903"/>
    </source>
</evidence>
<dbReference type="InterPro" id="IPR004176">
    <property type="entry name" value="Clp_R_N"/>
</dbReference>
<dbReference type="InterPro" id="IPR050130">
    <property type="entry name" value="ClpA_ClpB"/>
</dbReference>
<evidence type="ECO:0000256" key="4">
    <source>
        <dbReference type="ARBA" id="ARBA00022840"/>
    </source>
</evidence>
<dbReference type="InterPro" id="IPR017729">
    <property type="entry name" value="ATPase_T6SS_ClpV1"/>
</dbReference>
<dbReference type="Gene3D" id="1.10.8.60">
    <property type="match status" value="1"/>
</dbReference>
<dbReference type="InterPro" id="IPR027417">
    <property type="entry name" value="P-loop_NTPase"/>
</dbReference>
<dbReference type="Pfam" id="PF00004">
    <property type="entry name" value="AAA"/>
    <property type="match status" value="1"/>
</dbReference>
<evidence type="ECO:0000313" key="13">
    <source>
        <dbReference type="Proteomes" id="UP000078558"/>
    </source>
</evidence>
<keyword evidence="5" id="KW-0143">Chaperone</keyword>
<dbReference type="InterPro" id="IPR001270">
    <property type="entry name" value="ClpA/B"/>
</dbReference>
<dbReference type="Pfam" id="PF02861">
    <property type="entry name" value="Clp_N"/>
    <property type="match status" value="1"/>
</dbReference>
<dbReference type="InterPro" id="IPR036628">
    <property type="entry name" value="Clp_N_dom_sf"/>
</dbReference>
<evidence type="ECO:0000313" key="11">
    <source>
        <dbReference type="EMBL" id="SBT25052.1"/>
    </source>
</evidence>
<keyword evidence="8" id="KW-0175">Coiled coil</keyword>
<dbReference type="PANTHER" id="PTHR11638:SF184">
    <property type="entry name" value="ATPASE WITH CHAPERONE ACTIVITY"/>
    <property type="match status" value="1"/>
</dbReference>
<evidence type="ECO:0000256" key="2">
    <source>
        <dbReference type="ARBA" id="ARBA00022737"/>
    </source>
</evidence>
<evidence type="ECO:0000256" key="3">
    <source>
        <dbReference type="ARBA" id="ARBA00022741"/>
    </source>
</evidence>
<dbReference type="SUPFAM" id="SSF52540">
    <property type="entry name" value="P-loop containing nucleoside triphosphate hydrolases"/>
    <property type="match status" value="2"/>
</dbReference>
<dbReference type="CDD" id="cd19499">
    <property type="entry name" value="RecA-like_ClpB_Hsp104-like"/>
    <property type="match status" value="1"/>
</dbReference>
<dbReference type="Pfam" id="PF17871">
    <property type="entry name" value="AAA_lid_9"/>
    <property type="match status" value="1"/>
</dbReference>
<dbReference type="KEGG" id="odi:ODI_R0808"/>
<dbReference type="GO" id="GO:0016887">
    <property type="term" value="F:ATP hydrolysis activity"/>
    <property type="evidence" value="ECO:0007669"/>
    <property type="project" value="InterPro"/>
</dbReference>
<dbReference type="Pfam" id="PF07724">
    <property type="entry name" value="AAA_2"/>
    <property type="match status" value="1"/>
</dbReference>
<feature type="region of interest" description="Disordered" evidence="9">
    <location>
        <begin position="153"/>
        <end position="204"/>
    </location>
</feature>
<dbReference type="STRING" id="1851544.ODI_03388"/>
<dbReference type="PANTHER" id="PTHR11638">
    <property type="entry name" value="ATP-DEPENDENT CLP PROTEASE"/>
    <property type="match status" value="1"/>
</dbReference>
<dbReference type="Proteomes" id="UP000078558">
    <property type="component" value="Chromosome I"/>
</dbReference>
<gene>
    <name evidence="11" type="ORF">ODI_03388</name>
    <name evidence="12" type="ORF">ODI_R0808</name>
</gene>
<dbReference type="InterPro" id="IPR041546">
    <property type="entry name" value="ClpA/ClpB_AAA_lid"/>
</dbReference>
<name>A0A1C3K0L7_9BURK</name>
<feature type="coiled-coil region" evidence="8">
    <location>
        <begin position="437"/>
        <end position="488"/>
    </location>
</feature>